<accession>A0A5C7HPG8</accession>
<dbReference type="InterPro" id="IPR016140">
    <property type="entry name" value="Bifunc_inhib/LTP/seed_store"/>
</dbReference>
<gene>
    <name evidence="9" type="ORF">EZV62_016792</name>
</gene>
<evidence type="ECO:0000256" key="6">
    <source>
        <dbReference type="RuleBase" id="RU000628"/>
    </source>
</evidence>
<dbReference type="Gene3D" id="1.10.110.10">
    <property type="entry name" value="Plant lipid-transfer and hydrophobic proteins"/>
    <property type="match status" value="1"/>
</dbReference>
<dbReference type="EMBL" id="VAHF01000007">
    <property type="protein sequence ID" value="TXG58963.1"/>
    <property type="molecule type" value="Genomic_DNA"/>
</dbReference>
<dbReference type="SUPFAM" id="SSF47699">
    <property type="entry name" value="Bifunctional inhibitor/lipid-transfer protein/seed storage 2S albumin"/>
    <property type="match status" value="1"/>
</dbReference>
<dbReference type="InterPro" id="IPR000528">
    <property type="entry name" value="Plant_nsLTP"/>
</dbReference>
<evidence type="ECO:0000256" key="3">
    <source>
        <dbReference type="ARBA" id="ARBA00022448"/>
    </source>
</evidence>
<evidence type="ECO:0000256" key="5">
    <source>
        <dbReference type="ARBA" id="ARBA00023157"/>
    </source>
</evidence>
<keyword evidence="3 6" id="KW-0813">Transport</keyword>
<sequence length="150" mass="15764">MAALKLVCALVACMLVVAPMAQAAVTCGTVTSSVAPCIGYLRGGGALPPACCSGVKNLNSAAVTTADRQTACRCLQNAAKQISGINLNLAAGLPGKCGVNVPYKISPSTDCSKYVFFFFLLFFSETKKHTHTVRRFQKTYSHGNCLPAVR</sequence>
<evidence type="ECO:0000256" key="7">
    <source>
        <dbReference type="SAM" id="SignalP"/>
    </source>
</evidence>
<evidence type="ECO:0000313" key="9">
    <source>
        <dbReference type="EMBL" id="TXG58963.1"/>
    </source>
</evidence>
<dbReference type="InterPro" id="IPR036312">
    <property type="entry name" value="Bifun_inhib/LTP/seed_sf"/>
</dbReference>
<feature type="signal peptide" evidence="7">
    <location>
        <begin position="1"/>
        <end position="23"/>
    </location>
</feature>
<reference evidence="10" key="1">
    <citation type="journal article" date="2019" name="Gigascience">
        <title>De novo genome assembly of the endangered Acer yangbiense, a plant species with extremely small populations endemic to Yunnan Province, China.</title>
        <authorList>
            <person name="Yang J."/>
            <person name="Wariss H.M."/>
            <person name="Tao L."/>
            <person name="Zhang R."/>
            <person name="Yun Q."/>
            <person name="Hollingsworth P."/>
            <person name="Dao Z."/>
            <person name="Luo G."/>
            <person name="Guo H."/>
            <person name="Ma Y."/>
            <person name="Sun W."/>
        </authorList>
    </citation>
    <scope>NUCLEOTIDE SEQUENCE [LARGE SCALE GENOMIC DNA]</scope>
    <source>
        <strain evidence="10">cv. Malutang</strain>
    </source>
</reference>
<dbReference type="FunFam" id="1.10.110.10:FF:000002">
    <property type="entry name" value="Non-specific lipid-transfer protein"/>
    <property type="match status" value="1"/>
</dbReference>
<comment type="function">
    <text evidence="1 6">Plant non-specific lipid-transfer proteins transfer phospholipids as well as galactolipids across membranes. May play a role in wax or cutin deposition in the cell walls of expanding epidermal cells and certain secretory tissues.</text>
</comment>
<organism evidence="9 10">
    <name type="scientific">Acer yangbiense</name>
    <dbReference type="NCBI Taxonomy" id="1000413"/>
    <lineage>
        <taxon>Eukaryota</taxon>
        <taxon>Viridiplantae</taxon>
        <taxon>Streptophyta</taxon>
        <taxon>Embryophyta</taxon>
        <taxon>Tracheophyta</taxon>
        <taxon>Spermatophyta</taxon>
        <taxon>Magnoliopsida</taxon>
        <taxon>eudicotyledons</taxon>
        <taxon>Gunneridae</taxon>
        <taxon>Pentapetalae</taxon>
        <taxon>rosids</taxon>
        <taxon>malvids</taxon>
        <taxon>Sapindales</taxon>
        <taxon>Sapindaceae</taxon>
        <taxon>Hippocastanoideae</taxon>
        <taxon>Acereae</taxon>
        <taxon>Acer</taxon>
    </lineage>
</organism>
<keyword evidence="10" id="KW-1185">Reference proteome</keyword>
<dbReference type="OrthoDB" id="1890443at2759"/>
<evidence type="ECO:0000259" key="8">
    <source>
        <dbReference type="SMART" id="SM00499"/>
    </source>
</evidence>
<dbReference type="SMART" id="SM00499">
    <property type="entry name" value="AAI"/>
    <property type="match status" value="1"/>
</dbReference>
<keyword evidence="5" id="KW-1015">Disulfide bond</keyword>
<dbReference type="AlphaFoldDB" id="A0A5C7HPG8"/>
<dbReference type="Proteomes" id="UP000323000">
    <property type="component" value="Chromosome 7"/>
</dbReference>
<evidence type="ECO:0000313" key="10">
    <source>
        <dbReference type="Proteomes" id="UP000323000"/>
    </source>
</evidence>
<dbReference type="GO" id="GO:0008289">
    <property type="term" value="F:lipid binding"/>
    <property type="evidence" value="ECO:0007669"/>
    <property type="project" value="UniProtKB-KW"/>
</dbReference>
<evidence type="ECO:0000256" key="2">
    <source>
        <dbReference type="ARBA" id="ARBA00009748"/>
    </source>
</evidence>
<evidence type="ECO:0000256" key="4">
    <source>
        <dbReference type="ARBA" id="ARBA00023121"/>
    </source>
</evidence>
<dbReference type="GO" id="GO:0006869">
    <property type="term" value="P:lipid transport"/>
    <property type="evidence" value="ECO:0007669"/>
    <property type="project" value="InterPro"/>
</dbReference>
<name>A0A5C7HPG8_9ROSI</name>
<keyword evidence="4 6" id="KW-0446">Lipid-binding</keyword>
<dbReference type="Pfam" id="PF00234">
    <property type="entry name" value="Tryp_alpha_amyl"/>
    <property type="match status" value="1"/>
</dbReference>
<protein>
    <recommendedName>
        <fullName evidence="6">Non-specific lipid-transfer protein</fullName>
    </recommendedName>
</protein>
<dbReference type="PANTHER" id="PTHR33076">
    <property type="entry name" value="NON-SPECIFIC LIPID-TRANSFER PROTEIN 2-RELATED"/>
    <property type="match status" value="1"/>
</dbReference>
<keyword evidence="7" id="KW-0732">Signal</keyword>
<feature type="domain" description="Bifunctional inhibitor/plant lipid transfer protein/seed storage helical" evidence="8">
    <location>
        <begin position="27"/>
        <end position="111"/>
    </location>
</feature>
<comment type="similarity">
    <text evidence="2 6">Belongs to the plant LTP family.</text>
</comment>
<comment type="caution">
    <text evidence="9">The sequence shown here is derived from an EMBL/GenBank/DDBJ whole genome shotgun (WGS) entry which is preliminary data.</text>
</comment>
<dbReference type="CDD" id="cd01960">
    <property type="entry name" value="nsLTP1"/>
    <property type="match status" value="1"/>
</dbReference>
<feature type="chain" id="PRO_5023135699" description="Non-specific lipid-transfer protein" evidence="7">
    <location>
        <begin position="24"/>
        <end position="150"/>
    </location>
</feature>
<dbReference type="PRINTS" id="PR00382">
    <property type="entry name" value="LIPIDTRNSFER"/>
</dbReference>
<evidence type="ECO:0000256" key="1">
    <source>
        <dbReference type="ARBA" id="ARBA00003211"/>
    </source>
</evidence>
<proteinExistence type="inferred from homology"/>